<organism evidence="2 3">
    <name type="scientific">Channa striata</name>
    <name type="common">Snakehead murrel</name>
    <name type="synonym">Ophicephalus striatus</name>
    <dbReference type="NCBI Taxonomy" id="64152"/>
    <lineage>
        <taxon>Eukaryota</taxon>
        <taxon>Metazoa</taxon>
        <taxon>Chordata</taxon>
        <taxon>Craniata</taxon>
        <taxon>Vertebrata</taxon>
        <taxon>Euteleostomi</taxon>
        <taxon>Actinopterygii</taxon>
        <taxon>Neopterygii</taxon>
        <taxon>Teleostei</taxon>
        <taxon>Neoteleostei</taxon>
        <taxon>Acanthomorphata</taxon>
        <taxon>Anabantaria</taxon>
        <taxon>Anabantiformes</taxon>
        <taxon>Channoidei</taxon>
        <taxon>Channidae</taxon>
        <taxon>Channa</taxon>
    </lineage>
</organism>
<sequence>MEPAGQPGPNSDRNTDDDSELREKIKAKSQRERERERERESSSVREAGCTGAAVRSGAGEHTERSSRGSNKLCPGSASSSCFFVRVRLGLHRGNSESRFCRRNPETRSRCETN</sequence>
<evidence type="ECO:0000313" key="2">
    <source>
        <dbReference type="EMBL" id="KAK2835103.1"/>
    </source>
</evidence>
<protein>
    <submittedName>
        <fullName evidence="2">Uncharacterized protein</fullName>
    </submittedName>
</protein>
<feature type="compositionally biased region" description="Basic and acidic residues" evidence="1">
    <location>
        <begin position="13"/>
        <end position="43"/>
    </location>
</feature>
<proteinExistence type="predicted"/>
<evidence type="ECO:0000256" key="1">
    <source>
        <dbReference type="SAM" id="MobiDB-lite"/>
    </source>
</evidence>
<keyword evidence="3" id="KW-1185">Reference proteome</keyword>
<gene>
    <name evidence="2" type="ORF">Q5P01_015587</name>
</gene>
<name>A0AA88MCL9_CHASR</name>
<dbReference type="AlphaFoldDB" id="A0AA88MCL9"/>
<evidence type="ECO:0000313" key="3">
    <source>
        <dbReference type="Proteomes" id="UP001187415"/>
    </source>
</evidence>
<accession>A0AA88MCL9</accession>
<feature type="region of interest" description="Disordered" evidence="1">
    <location>
        <begin position="93"/>
        <end position="113"/>
    </location>
</feature>
<feature type="region of interest" description="Disordered" evidence="1">
    <location>
        <begin position="1"/>
        <end position="77"/>
    </location>
</feature>
<dbReference type="EMBL" id="JAUPFM010000012">
    <property type="protein sequence ID" value="KAK2835103.1"/>
    <property type="molecule type" value="Genomic_DNA"/>
</dbReference>
<reference evidence="2" key="1">
    <citation type="submission" date="2023-07" db="EMBL/GenBank/DDBJ databases">
        <title>Chromosome-level Genome Assembly of Striped Snakehead (Channa striata).</title>
        <authorList>
            <person name="Liu H."/>
        </authorList>
    </citation>
    <scope>NUCLEOTIDE SEQUENCE</scope>
    <source>
        <strain evidence="2">Gz</strain>
        <tissue evidence="2">Muscle</tissue>
    </source>
</reference>
<dbReference type="Proteomes" id="UP001187415">
    <property type="component" value="Unassembled WGS sequence"/>
</dbReference>
<comment type="caution">
    <text evidence="2">The sequence shown here is derived from an EMBL/GenBank/DDBJ whole genome shotgun (WGS) entry which is preliminary data.</text>
</comment>